<dbReference type="EMBL" id="JARPXR010000004">
    <property type="protein sequence ID" value="MDT2583292.1"/>
    <property type="molecule type" value="Genomic_DNA"/>
</dbReference>
<dbReference type="InterPro" id="IPR003439">
    <property type="entry name" value="ABC_transporter-like_ATP-bd"/>
</dbReference>
<dbReference type="InterPro" id="IPR025302">
    <property type="entry name" value="DrrA1/2-like_C"/>
</dbReference>
<sequence length="299" mass="33939">MLEVKNLRKTFGELVAVDDLSFTIEDGEILGFIGQNGSGKTTTFRLILDFLMQDSGSVLWNGKPLSSDEYNIIGYLPEERGLYPKDSIETQLRFFGQLRGKTRKEIDEKIDYWMEKFEVKGKRTDKVKTLSKGNQQKVQLIATLIHEPKLVILDEPFSGLDPVNAELLKTAVAELREQKVCVVFSDHNMLNVEKMVDKMIMVKEGKKILDGTVDAVRQSFGRTKVFIEAPVSQEELAQLEGVKEVQVERNGTYELTLENEEAGKAVFDYVTQSGYIQMFSQQPPSLEEIFKMKAGDIHE</sequence>
<reference evidence="5" key="1">
    <citation type="submission" date="2023-03" db="EMBL/GenBank/DDBJ databases">
        <authorList>
            <person name="Shen W."/>
            <person name="Cai J."/>
        </authorList>
    </citation>
    <scope>NUCLEOTIDE SEQUENCE</scope>
    <source>
        <strain evidence="5">P86-2</strain>
    </source>
</reference>
<name>A0AAJ2MJR1_9LACT</name>
<evidence type="ECO:0000259" key="4">
    <source>
        <dbReference type="PROSITE" id="PS50893"/>
    </source>
</evidence>
<dbReference type="GO" id="GO:0005524">
    <property type="term" value="F:ATP binding"/>
    <property type="evidence" value="ECO:0007669"/>
    <property type="project" value="UniProtKB-KW"/>
</dbReference>
<dbReference type="SUPFAM" id="SSF52540">
    <property type="entry name" value="P-loop containing nucleoside triphosphate hydrolases"/>
    <property type="match status" value="1"/>
</dbReference>
<dbReference type="Gene3D" id="3.40.50.300">
    <property type="entry name" value="P-loop containing nucleotide triphosphate hydrolases"/>
    <property type="match status" value="1"/>
</dbReference>
<dbReference type="Pfam" id="PF00005">
    <property type="entry name" value="ABC_tran"/>
    <property type="match status" value="1"/>
</dbReference>
<dbReference type="InterPro" id="IPR017871">
    <property type="entry name" value="ABC_transporter-like_CS"/>
</dbReference>
<dbReference type="SMART" id="SM00382">
    <property type="entry name" value="AAA"/>
    <property type="match status" value="1"/>
</dbReference>
<dbReference type="Pfam" id="PF13732">
    <property type="entry name" value="DrrA1-3_C"/>
    <property type="match status" value="1"/>
</dbReference>
<keyword evidence="1" id="KW-0813">Transport</keyword>
<evidence type="ECO:0000313" key="5">
    <source>
        <dbReference type="EMBL" id="MDT2583292.1"/>
    </source>
</evidence>
<dbReference type="PROSITE" id="PS50893">
    <property type="entry name" value="ABC_TRANSPORTER_2"/>
    <property type="match status" value="1"/>
</dbReference>
<dbReference type="PROSITE" id="PS00211">
    <property type="entry name" value="ABC_TRANSPORTER_1"/>
    <property type="match status" value="1"/>
</dbReference>
<dbReference type="Proteomes" id="UP001262817">
    <property type="component" value="Unassembled WGS sequence"/>
</dbReference>
<dbReference type="AlphaFoldDB" id="A0AAJ2MJR1"/>
<protein>
    <submittedName>
        <fullName evidence="5">ABC transporter ATP-binding protein</fullName>
    </submittedName>
</protein>
<proteinExistence type="predicted"/>
<organism evidence="5 6">
    <name type="scientific">Lactococcus petauri</name>
    <dbReference type="NCBI Taxonomy" id="1940789"/>
    <lineage>
        <taxon>Bacteria</taxon>
        <taxon>Bacillati</taxon>
        <taxon>Bacillota</taxon>
        <taxon>Bacilli</taxon>
        <taxon>Lactobacillales</taxon>
        <taxon>Streptococcaceae</taxon>
        <taxon>Lactococcus</taxon>
    </lineage>
</organism>
<feature type="domain" description="ABC transporter" evidence="4">
    <location>
        <begin position="2"/>
        <end position="229"/>
    </location>
</feature>
<comment type="caution">
    <text evidence="5">The sequence shown here is derived from an EMBL/GenBank/DDBJ whole genome shotgun (WGS) entry which is preliminary data.</text>
</comment>
<dbReference type="PANTHER" id="PTHR42939">
    <property type="entry name" value="ABC TRANSPORTER ATP-BINDING PROTEIN ALBC-RELATED"/>
    <property type="match status" value="1"/>
</dbReference>
<dbReference type="PANTHER" id="PTHR42939:SF1">
    <property type="entry name" value="ABC TRANSPORTER ATP-BINDING PROTEIN ALBC-RELATED"/>
    <property type="match status" value="1"/>
</dbReference>
<gene>
    <name evidence="5" type="ORF">P7D17_04095</name>
</gene>
<dbReference type="InterPro" id="IPR027417">
    <property type="entry name" value="P-loop_NTPase"/>
</dbReference>
<dbReference type="InterPro" id="IPR003593">
    <property type="entry name" value="AAA+_ATPase"/>
</dbReference>
<dbReference type="GO" id="GO:0016887">
    <property type="term" value="F:ATP hydrolysis activity"/>
    <property type="evidence" value="ECO:0007669"/>
    <property type="project" value="InterPro"/>
</dbReference>
<dbReference type="InterPro" id="IPR051782">
    <property type="entry name" value="ABC_Transporter_VariousFunc"/>
</dbReference>
<evidence type="ECO:0000256" key="2">
    <source>
        <dbReference type="ARBA" id="ARBA00022741"/>
    </source>
</evidence>
<evidence type="ECO:0000313" key="6">
    <source>
        <dbReference type="Proteomes" id="UP001262817"/>
    </source>
</evidence>
<dbReference type="RefSeq" id="WP_019335314.1">
    <property type="nucleotide sequence ID" value="NZ_CP045924.1"/>
</dbReference>
<evidence type="ECO:0000256" key="3">
    <source>
        <dbReference type="ARBA" id="ARBA00022840"/>
    </source>
</evidence>
<keyword evidence="3 5" id="KW-0067">ATP-binding</keyword>
<keyword evidence="2" id="KW-0547">Nucleotide-binding</keyword>
<accession>A0AAJ2MJR1</accession>
<evidence type="ECO:0000256" key="1">
    <source>
        <dbReference type="ARBA" id="ARBA00022448"/>
    </source>
</evidence>